<dbReference type="InterPro" id="IPR013103">
    <property type="entry name" value="RVT_2"/>
</dbReference>
<feature type="domain" description="Reverse transcriptase Ty1/copia-type" evidence="1">
    <location>
        <begin position="63"/>
        <end position="162"/>
    </location>
</feature>
<dbReference type="PANTHER" id="PTHR11439">
    <property type="entry name" value="GAG-POL-RELATED RETROTRANSPOSON"/>
    <property type="match status" value="1"/>
</dbReference>
<proteinExistence type="predicted"/>
<evidence type="ECO:0000259" key="1">
    <source>
        <dbReference type="Pfam" id="PF07727"/>
    </source>
</evidence>
<dbReference type="PANTHER" id="PTHR11439:SF467">
    <property type="entry name" value="INTEGRASE CATALYTIC DOMAIN-CONTAINING PROTEIN"/>
    <property type="match status" value="1"/>
</dbReference>
<dbReference type="CDD" id="cd09272">
    <property type="entry name" value="RNase_HI_RT_Ty1"/>
    <property type="match status" value="1"/>
</dbReference>
<feature type="domain" description="Reverse transcriptase Ty1/copia-type" evidence="1">
    <location>
        <begin position="164"/>
        <end position="221"/>
    </location>
</feature>
<dbReference type="SUPFAM" id="SSF56672">
    <property type="entry name" value="DNA/RNA polymerases"/>
    <property type="match status" value="1"/>
</dbReference>
<name>A5ASB2_VITVI</name>
<sequence>MEWKSTREKRSTISDDYVVYLQEHEFDMSLEDDPILVSQIKQSSDSEKWIEAMKDEMKSMKDNGVWDLVKLPKGVKPIGCKWIFKTKRDSKDNIVRYKARLVAKGFTQKEDIDYKETFSPVSSKDSFRIIMALVAHYDLELHQMDVKTTFLNGNIDETIYMRFLSSKFDMKDLGNASFMLGIQIHRDSSRGILGLSQKAYIDKVLSRFGMSNCAPGDMPLAKGDKFSLHQCPKNELEKKDMERFPYASAVGSLIYAQVCTRPDIAYIVGMLGRYLSNPGMDHWKKAKRVMRYLQRTKDYMLTYHRSSHLEIVGYSDSDFIGCLDSRRSTSGYIFMLAGGAVSWKSVKQTLIASSTMEAEFIACYEASNHGIWLINCDNKGAELYSKNNRSSSKSKHIDIKFLVVKERVQSFQVSIEHISTNSMIANPLTKGLPPKVYHEHVAHMGVVHIDDMSE</sequence>
<dbReference type="InterPro" id="IPR043502">
    <property type="entry name" value="DNA/RNA_pol_sf"/>
</dbReference>
<protein>
    <recommendedName>
        <fullName evidence="1">Reverse transcriptase Ty1/copia-type domain-containing protein</fullName>
    </recommendedName>
</protein>
<dbReference type="AlphaFoldDB" id="A5ASB2"/>
<dbReference type="EMBL" id="AM433711">
    <property type="protein sequence ID" value="CAN75976.1"/>
    <property type="molecule type" value="Genomic_DNA"/>
</dbReference>
<organism evidence="2">
    <name type="scientific">Vitis vinifera</name>
    <name type="common">Grape</name>
    <dbReference type="NCBI Taxonomy" id="29760"/>
    <lineage>
        <taxon>Eukaryota</taxon>
        <taxon>Viridiplantae</taxon>
        <taxon>Streptophyta</taxon>
        <taxon>Embryophyta</taxon>
        <taxon>Tracheophyta</taxon>
        <taxon>Spermatophyta</taxon>
        <taxon>Magnoliopsida</taxon>
        <taxon>eudicotyledons</taxon>
        <taxon>Gunneridae</taxon>
        <taxon>Pentapetalae</taxon>
        <taxon>rosids</taxon>
        <taxon>Vitales</taxon>
        <taxon>Vitaceae</taxon>
        <taxon>Viteae</taxon>
        <taxon>Vitis</taxon>
    </lineage>
</organism>
<gene>
    <name evidence="2" type="ORF">VITISV_025956</name>
</gene>
<reference evidence="2" key="1">
    <citation type="journal article" date="2007" name="PLoS ONE">
        <title>The first genome sequence of an elite grapevine cultivar (Pinot noir Vitis vinifera L.): coping with a highly heterozygous genome.</title>
        <authorList>
            <person name="Velasco R."/>
            <person name="Zharkikh A."/>
            <person name="Troggio M."/>
            <person name="Cartwright D.A."/>
            <person name="Cestaro A."/>
            <person name="Pruss D."/>
            <person name="Pindo M."/>
            <person name="FitzGerald L.M."/>
            <person name="Vezzulli S."/>
            <person name="Reid J."/>
            <person name="Malacarne G."/>
            <person name="Iliev D."/>
            <person name="Coppola G."/>
            <person name="Wardell B."/>
            <person name="Micheletti D."/>
            <person name="Macalma T."/>
            <person name="Facci M."/>
            <person name="Mitchell J.T."/>
            <person name="Perazzolli M."/>
            <person name="Eldredge G."/>
            <person name="Gatto P."/>
            <person name="Oyzerski R."/>
            <person name="Moretto M."/>
            <person name="Gutin N."/>
            <person name="Stefanini M."/>
            <person name="Chen Y."/>
            <person name="Segala C."/>
            <person name="Davenport C."/>
            <person name="Dematte L."/>
            <person name="Mraz A."/>
            <person name="Battilana J."/>
            <person name="Stormo K."/>
            <person name="Costa F."/>
            <person name="Tao Q."/>
            <person name="Si-Ammour A."/>
            <person name="Harkins T."/>
            <person name="Lackey A."/>
            <person name="Perbost C."/>
            <person name="Taillon B."/>
            <person name="Stella A."/>
            <person name="Solovyev V."/>
            <person name="Fawcett J.A."/>
            <person name="Sterck L."/>
            <person name="Vandepoele K."/>
            <person name="Grando S.M."/>
            <person name="Toppo S."/>
            <person name="Moser C."/>
            <person name="Lanchbury J."/>
            <person name="Bogden R."/>
            <person name="Skolnick M."/>
            <person name="Sgaramella V."/>
            <person name="Bhatnagar S.K."/>
            <person name="Fontana P."/>
            <person name="Gutin A."/>
            <person name="Van de Peer Y."/>
            <person name="Salamini F."/>
            <person name="Viola R."/>
        </authorList>
    </citation>
    <scope>NUCLEOTIDE SEQUENCE</scope>
</reference>
<accession>A5ASB2</accession>
<evidence type="ECO:0000313" key="2">
    <source>
        <dbReference type="EMBL" id="CAN75976.1"/>
    </source>
</evidence>
<dbReference type="Pfam" id="PF07727">
    <property type="entry name" value="RVT_2"/>
    <property type="match status" value="2"/>
</dbReference>